<name>A0A9W8Z189_9PEZI</name>
<gene>
    <name evidence="5" type="ORF">N0V93_003861</name>
</gene>
<evidence type="ECO:0008006" key="7">
    <source>
        <dbReference type="Google" id="ProtNLM"/>
    </source>
</evidence>
<dbReference type="Pfam" id="PF01470">
    <property type="entry name" value="Peptidase_C15"/>
    <property type="match status" value="1"/>
</dbReference>
<evidence type="ECO:0000313" key="6">
    <source>
        <dbReference type="Proteomes" id="UP001140453"/>
    </source>
</evidence>
<dbReference type="GO" id="GO:0008234">
    <property type="term" value="F:cysteine-type peptidase activity"/>
    <property type="evidence" value="ECO:0007669"/>
    <property type="project" value="UniProtKB-KW"/>
</dbReference>
<dbReference type="GO" id="GO:0006508">
    <property type="term" value="P:proteolysis"/>
    <property type="evidence" value="ECO:0007669"/>
    <property type="project" value="UniProtKB-KW"/>
</dbReference>
<dbReference type="Proteomes" id="UP001140453">
    <property type="component" value="Unassembled WGS sequence"/>
</dbReference>
<dbReference type="OrthoDB" id="407146at2759"/>
<keyword evidence="4" id="KW-0788">Thiol protease</keyword>
<accession>A0A9W8Z189</accession>
<evidence type="ECO:0000313" key="5">
    <source>
        <dbReference type="EMBL" id="KAJ4394642.1"/>
    </source>
</evidence>
<dbReference type="Gene3D" id="3.40.630.20">
    <property type="entry name" value="Peptidase C15, pyroglutamyl peptidase I-like"/>
    <property type="match status" value="1"/>
</dbReference>
<evidence type="ECO:0000256" key="3">
    <source>
        <dbReference type="ARBA" id="ARBA00022801"/>
    </source>
</evidence>
<dbReference type="PANTHER" id="PTHR23402">
    <property type="entry name" value="PROTEASE FAMILY C15 PYROGLUTAMYL-PEPTIDASE I-RELATED"/>
    <property type="match status" value="1"/>
</dbReference>
<proteinExistence type="inferred from homology"/>
<keyword evidence="3" id="KW-0378">Hydrolase</keyword>
<comment type="caution">
    <text evidence="5">The sequence shown here is derived from an EMBL/GenBank/DDBJ whole genome shotgun (WGS) entry which is preliminary data.</text>
</comment>
<dbReference type="SUPFAM" id="SSF53182">
    <property type="entry name" value="Pyrrolidone carboxyl peptidase (pyroglutamate aminopeptidase)"/>
    <property type="match status" value="1"/>
</dbReference>
<evidence type="ECO:0000256" key="1">
    <source>
        <dbReference type="ARBA" id="ARBA00006641"/>
    </source>
</evidence>
<evidence type="ECO:0000256" key="4">
    <source>
        <dbReference type="ARBA" id="ARBA00022807"/>
    </source>
</evidence>
<dbReference type="AlphaFoldDB" id="A0A9W8Z189"/>
<keyword evidence="2" id="KW-0645">Protease</keyword>
<dbReference type="PANTHER" id="PTHR23402:SF1">
    <property type="entry name" value="PYROGLUTAMYL-PEPTIDASE I"/>
    <property type="match status" value="1"/>
</dbReference>
<keyword evidence="6" id="KW-1185">Reference proteome</keyword>
<organism evidence="5 6">
    <name type="scientific">Gnomoniopsis smithogilvyi</name>
    <dbReference type="NCBI Taxonomy" id="1191159"/>
    <lineage>
        <taxon>Eukaryota</taxon>
        <taxon>Fungi</taxon>
        <taxon>Dikarya</taxon>
        <taxon>Ascomycota</taxon>
        <taxon>Pezizomycotina</taxon>
        <taxon>Sordariomycetes</taxon>
        <taxon>Sordariomycetidae</taxon>
        <taxon>Diaporthales</taxon>
        <taxon>Gnomoniaceae</taxon>
        <taxon>Gnomoniopsis</taxon>
    </lineage>
</organism>
<comment type="similarity">
    <text evidence="1">Belongs to the peptidase C15 family.</text>
</comment>
<dbReference type="EMBL" id="JAPEVB010000002">
    <property type="protein sequence ID" value="KAJ4394642.1"/>
    <property type="molecule type" value="Genomic_DNA"/>
</dbReference>
<dbReference type="InterPro" id="IPR016125">
    <property type="entry name" value="Peptidase_C15-like"/>
</dbReference>
<evidence type="ECO:0000256" key="2">
    <source>
        <dbReference type="ARBA" id="ARBA00022670"/>
    </source>
</evidence>
<sequence length="251" mass="28243">MGSTDRSQDEFIVLVTGFGPFKNDFPRNPSWDIASTLPPYLPGLNAKSSTAVRDASIALPPVRIVVHPEPIRVTYATVRALIPKLWKPEFSGVPRIDFVLHIGMASTQPKYSLEKLGHRDDYKIRDLDGAVPIQDQDSPDWPWTNVPSQLTTDLNVEDVHQRWTKHLPHNQIPLMISTNAGHFLCDYIYFNSLAQCFKANETRRVAFLHVPAAKAAPEEHYQDHIKVGREIATQLIRSIVESELSRSSGDA</sequence>
<dbReference type="InterPro" id="IPR036440">
    <property type="entry name" value="Peptidase_C15-like_sf"/>
</dbReference>
<reference evidence="5" key="1">
    <citation type="submission" date="2022-10" db="EMBL/GenBank/DDBJ databases">
        <title>Tapping the CABI collections for fungal endophytes: first genome assemblies for Collariella, Neodidymelliopsis, Ascochyta clinopodiicola, Didymella pomorum, Didymosphaeria variabile, Neocosmospora piperis and Neocucurbitaria cava.</title>
        <authorList>
            <person name="Hill R."/>
        </authorList>
    </citation>
    <scope>NUCLEOTIDE SEQUENCE</scope>
    <source>
        <strain evidence="5">IMI 355082</strain>
    </source>
</reference>
<protein>
    <recommendedName>
        <fullName evidence="7">Pyroglutamyl-peptidase 1</fullName>
    </recommendedName>
</protein>